<evidence type="ECO:0000259" key="1">
    <source>
        <dbReference type="Pfam" id="PF13625"/>
    </source>
</evidence>
<keyword evidence="2" id="KW-0378">Hydrolase</keyword>
<dbReference type="Pfam" id="PF13625">
    <property type="entry name" value="Helicase_C_3"/>
    <property type="match status" value="1"/>
</dbReference>
<comment type="caution">
    <text evidence="2">The sequence shown here is derived from an EMBL/GenBank/DDBJ whole genome shotgun (WGS) entry which is preliminary data.</text>
</comment>
<keyword evidence="2" id="KW-0067">ATP-binding</keyword>
<keyword evidence="2" id="KW-0547">Nucleotide-binding</keyword>
<keyword evidence="2" id="KW-0347">Helicase</keyword>
<protein>
    <submittedName>
        <fullName evidence="2">Helicase-associated domain-containing protein</fullName>
    </submittedName>
</protein>
<dbReference type="InterPro" id="IPR032830">
    <property type="entry name" value="XPB/Ssl2_N"/>
</dbReference>
<evidence type="ECO:0000313" key="3">
    <source>
        <dbReference type="Proteomes" id="UP001595843"/>
    </source>
</evidence>
<accession>A0ABV8JLS1</accession>
<sequence>MKTLVECLESLSPHVHTRICEEHGWDGNVELSELAERLVKAARQVAEGEPDRLEHRLLRYAVFTCGCNLIPPDAGHKGETKLTPSQARMGWTMLQRKGFLFAVRRSWGKPGYWCPVEIRQACLAVWLPERGDSREDVSVAGERMAAGLWNRFFHFLIVVEREGISLTQQGDVQRRMIRKLAAELDLDVEDHRFTDSLWGQGKTPGELRLLIDLAQSEGLVEEREGSLQLREGALAAWSACSWPVLLGRLFGFVRRRLLEERPEWESLWWWMERQGDAPVALTDTFLSWKAAAGSRVSLEEWEGAWLQPLVALGWVVASLEKGGWWAWSPWAPPVFRGLPDLPAYVKPDFEIFIPIFTPWKKRWILAQFTDYMGGEQLITYEINTASVKRGVERGLSAEEMERILEELSASPLPENVRISLWQWAKQYSRVVFKEALLLRTGDERLADDLEAVPELADQIGERVGPTAFLVHPSSLSTLREQLKDLGYSAMKPMENESGRPWWKGEVHSRESVGEEEKRSAHTLTIEDRFPSLEDSVPGLNRLPQMWTSSLRSYHPSTLQHILRKAAELQVDLKWADNRKRIQRFIPGRVTCIGGVWMAEGQDMEGRPQHVKLSDISRVQVLLPWMEGDY</sequence>
<feature type="domain" description="Helicase XPB/Ssl2 N-terminal" evidence="1">
    <location>
        <begin position="345"/>
        <end position="458"/>
    </location>
</feature>
<dbReference type="Proteomes" id="UP001595843">
    <property type="component" value="Unassembled WGS sequence"/>
</dbReference>
<gene>
    <name evidence="2" type="ORF">ACFOUO_08850</name>
</gene>
<organism evidence="2 3">
    <name type="scientific">Salinithrix halophila</name>
    <dbReference type="NCBI Taxonomy" id="1485204"/>
    <lineage>
        <taxon>Bacteria</taxon>
        <taxon>Bacillati</taxon>
        <taxon>Bacillota</taxon>
        <taxon>Bacilli</taxon>
        <taxon>Bacillales</taxon>
        <taxon>Thermoactinomycetaceae</taxon>
        <taxon>Salinithrix</taxon>
    </lineage>
</organism>
<name>A0ABV8JLS1_9BACL</name>
<dbReference type="RefSeq" id="WP_380704286.1">
    <property type="nucleotide sequence ID" value="NZ_JBHSAP010000009.1"/>
</dbReference>
<proteinExistence type="predicted"/>
<dbReference type="GO" id="GO:0004386">
    <property type="term" value="F:helicase activity"/>
    <property type="evidence" value="ECO:0007669"/>
    <property type="project" value="UniProtKB-KW"/>
</dbReference>
<reference evidence="3" key="1">
    <citation type="journal article" date="2019" name="Int. J. Syst. Evol. Microbiol.">
        <title>The Global Catalogue of Microorganisms (GCM) 10K type strain sequencing project: providing services to taxonomists for standard genome sequencing and annotation.</title>
        <authorList>
            <consortium name="The Broad Institute Genomics Platform"/>
            <consortium name="The Broad Institute Genome Sequencing Center for Infectious Disease"/>
            <person name="Wu L."/>
            <person name="Ma J."/>
        </authorList>
    </citation>
    <scope>NUCLEOTIDE SEQUENCE [LARGE SCALE GENOMIC DNA]</scope>
    <source>
        <strain evidence="3">IBRC-M 10813</strain>
    </source>
</reference>
<evidence type="ECO:0000313" key="2">
    <source>
        <dbReference type="EMBL" id="MFC4076919.1"/>
    </source>
</evidence>
<keyword evidence="3" id="KW-1185">Reference proteome</keyword>
<dbReference type="EMBL" id="JBHSAP010000009">
    <property type="protein sequence ID" value="MFC4076919.1"/>
    <property type="molecule type" value="Genomic_DNA"/>
</dbReference>